<keyword evidence="2" id="KW-1185">Reference proteome</keyword>
<dbReference type="OrthoDB" id="5147824at2"/>
<dbReference type="RefSeq" id="WP_034634663.1">
    <property type="nucleotide sequence ID" value="NZ_AXNT01000171.1"/>
</dbReference>
<protein>
    <submittedName>
        <fullName evidence="1">Uncharacterized protein</fullName>
    </submittedName>
</protein>
<dbReference type="Proteomes" id="UP000029833">
    <property type="component" value="Unassembled WGS sequence"/>
</dbReference>
<evidence type="ECO:0000313" key="1">
    <source>
        <dbReference type="EMBL" id="KGM00732.1"/>
    </source>
</evidence>
<dbReference type="EMBL" id="AXNT01000171">
    <property type="protein sequence ID" value="KGM00732.1"/>
    <property type="molecule type" value="Genomic_DNA"/>
</dbReference>
<gene>
    <name evidence="1" type="ORF">Q760_06360</name>
</gene>
<dbReference type="STRING" id="1408250.Q760_06360"/>
<sequence>MRTLALVAVSSGAGATTLAALAFAGLRDEPRCAPRLLGAERGGMLERAGGAEADTVDPDRAVWDAGARPVREVLAVLGPQDPLVVVAPATPLGAADARRVLDEVAATDPRGLDRVTVVLAEVHGRARTLAAPPGAPVLRLPYDRALAWPGAVIGDEVRLARRTRAAVTAWQDCCAELLNR</sequence>
<proteinExistence type="predicted"/>
<accession>A0A0A0B3G7</accession>
<reference evidence="1 2" key="1">
    <citation type="submission" date="2013-10" db="EMBL/GenBank/DDBJ databases">
        <authorList>
            <person name="Wang G."/>
            <person name="Zhuang W."/>
        </authorList>
    </citation>
    <scope>NUCLEOTIDE SEQUENCE [LARGE SCALE GENOMIC DNA]</scope>
    <source>
        <strain evidence="1 2">DSM 20118</strain>
    </source>
</reference>
<organism evidence="1 2">
    <name type="scientific">Cellulomonas cellasea DSM 20118</name>
    <dbReference type="NCBI Taxonomy" id="1408250"/>
    <lineage>
        <taxon>Bacteria</taxon>
        <taxon>Bacillati</taxon>
        <taxon>Actinomycetota</taxon>
        <taxon>Actinomycetes</taxon>
        <taxon>Micrococcales</taxon>
        <taxon>Cellulomonadaceae</taxon>
        <taxon>Cellulomonas</taxon>
    </lineage>
</organism>
<dbReference type="AlphaFoldDB" id="A0A0A0B3G7"/>
<comment type="caution">
    <text evidence="1">The sequence shown here is derived from an EMBL/GenBank/DDBJ whole genome shotgun (WGS) entry which is preliminary data.</text>
</comment>
<evidence type="ECO:0000313" key="2">
    <source>
        <dbReference type="Proteomes" id="UP000029833"/>
    </source>
</evidence>
<name>A0A0A0B3G7_9CELL</name>